<proteinExistence type="predicted"/>
<protein>
    <submittedName>
        <fullName evidence="1">Uncharacterized protein</fullName>
    </submittedName>
</protein>
<dbReference type="AlphaFoldDB" id="A0A645CUK9"/>
<sequence>MVDGVTLEDVFQENMTLIKSANPDTVIVNPPGVFPKTQWMEKADDYGFSVNPGFIAMFMRYEYSIYKPTELWKDLGYSLQGMNSSALLKETGRLRAEVLSMGIPTDISDEYLMMTEAIGCTTRQDLLKFKSRSLQDIMSGSSKYMKNVVREINERSRRMASEGRFWR</sequence>
<dbReference type="EMBL" id="VSSQ01030324">
    <property type="protein sequence ID" value="MPM80816.1"/>
    <property type="molecule type" value="Genomic_DNA"/>
</dbReference>
<gene>
    <name evidence="1" type="ORF">SDC9_127866</name>
</gene>
<organism evidence="1">
    <name type="scientific">bioreactor metagenome</name>
    <dbReference type="NCBI Taxonomy" id="1076179"/>
    <lineage>
        <taxon>unclassified sequences</taxon>
        <taxon>metagenomes</taxon>
        <taxon>ecological metagenomes</taxon>
    </lineage>
</organism>
<accession>A0A645CUK9</accession>
<comment type="caution">
    <text evidence="1">The sequence shown here is derived from an EMBL/GenBank/DDBJ whole genome shotgun (WGS) entry which is preliminary data.</text>
</comment>
<evidence type="ECO:0000313" key="1">
    <source>
        <dbReference type="EMBL" id="MPM80816.1"/>
    </source>
</evidence>
<name>A0A645CUK9_9ZZZZ</name>
<reference evidence="1" key="1">
    <citation type="submission" date="2019-08" db="EMBL/GenBank/DDBJ databases">
        <authorList>
            <person name="Kucharzyk K."/>
            <person name="Murdoch R.W."/>
            <person name="Higgins S."/>
            <person name="Loffler F."/>
        </authorList>
    </citation>
    <scope>NUCLEOTIDE SEQUENCE</scope>
</reference>